<feature type="compositionally biased region" description="Basic and acidic residues" evidence="1">
    <location>
        <begin position="102"/>
        <end position="117"/>
    </location>
</feature>
<evidence type="ECO:0000313" key="5">
    <source>
        <dbReference type="Proteomes" id="UP001281614"/>
    </source>
</evidence>
<feature type="compositionally biased region" description="Polar residues" evidence="1">
    <location>
        <begin position="67"/>
        <end position="86"/>
    </location>
</feature>
<evidence type="ECO:0000313" key="4">
    <source>
        <dbReference type="EMBL" id="KAK2753635.1"/>
    </source>
</evidence>
<feature type="region of interest" description="Disordered" evidence="1">
    <location>
        <begin position="54"/>
        <end position="127"/>
    </location>
</feature>
<name>A0AAD9Y9Y5_COLKA</name>
<accession>A0AAD9Y9Y5</accession>
<proteinExistence type="predicted"/>
<keyword evidence="2" id="KW-0472">Membrane</keyword>
<reference evidence="4" key="1">
    <citation type="submission" date="2023-02" db="EMBL/GenBank/DDBJ databases">
        <title>Colletotrichum kahawae CIFC_Que2 genome sequencing and assembly.</title>
        <authorList>
            <person name="Baroncelli R."/>
        </authorList>
    </citation>
    <scope>NUCLEOTIDE SEQUENCE</scope>
    <source>
        <strain evidence="4">CIFC_Que2</strain>
    </source>
</reference>
<evidence type="ECO:0000256" key="2">
    <source>
        <dbReference type="SAM" id="Phobius"/>
    </source>
</evidence>
<comment type="caution">
    <text evidence="4">The sequence shown here is derived from an EMBL/GenBank/DDBJ whole genome shotgun (WGS) entry which is preliminary data.</text>
</comment>
<feature type="chain" id="PRO_5041962372" evidence="3">
    <location>
        <begin position="20"/>
        <end position="481"/>
    </location>
</feature>
<dbReference type="Proteomes" id="UP001281614">
    <property type="component" value="Unassembled WGS sequence"/>
</dbReference>
<sequence length="481" mass="50909">MKLATFFPLTLAAVALVGAECKKALAPPSCDVTKRSDYPSGLNFGVERRCIAQATEPSPWDGDSDNEGTLNSKDSTTSIASENSIPSHPAVSPGSSSVDGTKSTDSEAKNIKRDKPTDFATATSSGTSNYSSVVENLCSALDKIFKEHKNATDILLLSDILNRLVKLQEEAAKPSDPWSSYAIYGAGIAGAGLVINLIVTFFIGISNFMKDKIVKSPGWMSRFVRYLTGWTDTAPATDDLKRRIDELEAFIVGHVDLLGTGTLVRRSMLARMDDFDVALNGLFGTADAPGRMGQAEADLVTATTNITALSGRINRATNGAHTANSRLATVSANVIALGVRIDTLGTSLNSLSARFDTGTTNFVQLSSDVANVEANIIVLKGSVKTNRSGIVRLEKNVDQGSSKADSAKVDLPTLSSRMTTANAKLSGFLSGFLGSVDVLDSSGRIDFGGASLAGIDERIKKLQSDFREHESQPAGMAHVCV</sequence>
<keyword evidence="3" id="KW-0732">Signal</keyword>
<protein>
    <submittedName>
        <fullName evidence="4">Uncharacterized protein</fullName>
    </submittedName>
</protein>
<evidence type="ECO:0000256" key="1">
    <source>
        <dbReference type="SAM" id="MobiDB-lite"/>
    </source>
</evidence>
<keyword evidence="5" id="KW-1185">Reference proteome</keyword>
<keyword evidence="2" id="KW-1133">Transmembrane helix</keyword>
<keyword evidence="2" id="KW-0812">Transmembrane</keyword>
<feature type="signal peptide" evidence="3">
    <location>
        <begin position="1"/>
        <end position="19"/>
    </location>
</feature>
<feature type="transmembrane region" description="Helical" evidence="2">
    <location>
        <begin position="181"/>
        <end position="205"/>
    </location>
</feature>
<organism evidence="4 5">
    <name type="scientific">Colletotrichum kahawae</name>
    <name type="common">Coffee berry disease fungus</name>
    <dbReference type="NCBI Taxonomy" id="34407"/>
    <lineage>
        <taxon>Eukaryota</taxon>
        <taxon>Fungi</taxon>
        <taxon>Dikarya</taxon>
        <taxon>Ascomycota</taxon>
        <taxon>Pezizomycotina</taxon>
        <taxon>Sordariomycetes</taxon>
        <taxon>Hypocreomycetidae</taxon>
        <taxon>Glomerellales</taxon>
        <taxon>Glomerellaceae</taxon>
        <taxon>Colletotrichum</taxon>
        <taxon>Colletotrichum gloeosporioides species complex</taxon>
    </lineage>
</organism>
<gene>
    <name evidence="4" type="ORF">CKAH01_17555</name>
</gene>
<dbReference type="AlphaFoldDB" id="A0AAD9Y9Y5"/>
<dbReference type="EMBL" id="VYYT01000238">
    <property type="protein sequence ID" value="KAK2753635.1"/>
    <property type="molecule type" value="Genomic_DNA"/>
</dbReference>
<evidence type="ECO:0000256" key="3">
    <source>
        <dbReference type="SAM" id="SignalP"/>
    </source>
</evidence>
<dbReference type="Gene3D" id="1.20.5.340">
    <property type="match status" value="1"/>
</dbReference>